<keyword evidence="3" id="KW-1185">Reference proteome</keyword>
<gene>
    <name evidence="2" type="ORF">DNFV4_02314</name>
</gene>
<evidence type="ECO:0000313" key="3">
    <source>
        <dbReference type="Proteomes" id="UP001179121"/>
    </source>
</evidence>
<protein>
    <recommendedName>
        <fullName evidence="1">Nucleotidyltransferase-like domain-containing protein</fullName>
    </recommendedName>
</protein>
<dbReference type="Pfam" id="PF12281">
    <property type="entry name" value="NTP_transf_8"/>
    <property type="match status" value="1"/>
</dbReference>
<dbReference type="EMBL" id="OX365700">
    <property type="protein sequence ID" value="CAI4031893.1"/>
    <property type="molecule type" value="Genomic_DNA"/>
</dbReference>
<accession>A0AA86T7S4</accession>
<reference evidence="2" key="1">
    <citation type="submission" date="2022-10" db="EMBL/GenBank/DDBJ databases">
        <authorList>
            <person name="Koch H."/>
        </authorList>
    </citation>
    <scope>NUCLEOTIDE SEQUENCE</scope>
    <source>
        <strain evidence="2">DNF</strain>
    </source>
</reference>
<sequence length="357" mass="39141">MQRLPLETQTLYAEFLAQLLATARHRSLGLAPGCFTTKRVKGETYYYFQYSDPGGRTRQAYVGKKSPALDRVVERFLHERADIEGDAARIQRLSAQLRIGGALSTDAAPARILKAFADAGIFQLGGVLIGTHAFAVMGNLLGVRWAGAYLKTQDIDIAGHSAIDIALPDLQADVPKILHTLEMGFVPVPPLNRKHPSTSFKVRGTALRVDFVTPQCKGRDDTPVIIKRFNVAAQPLRSLAYLLEQSQPAGIVNGGGVLVNVPHPARYALHKILVSRSRAVIDQTKAQKDLAQAAQLVEVLTEDRPGDLALAWKALTREKGDMTDKVRAAASRLATRFPEVCERLFSAIPSLRRPIKR</sequence>
<dbReference type="RefSeq" id="WP_289268650.1">
    <property type="nucleotide sequence ID" value="NZ_OX365700.1"/>
</dbReference>
<name>A0AA86T7S4_9BACT</name>
<dbReference type="Proteomes" id="UP001179121">
    <property type="component" value="Chromosome"/>
</dbReference>
<organism evidence="2 3">
    <name type="scientific">Nitrospira tepida</name>
    <dbReference type="NCBI Taxonomy" id="2973512"/>
    <lineage>
        <taxon>Bacteria</taxon>
        <taxon>Pseudomonadati</taxon>
        <taxon>Nitrospirota</taxon>
        <taxon>Nitrospiria</taxon>
        <taxon>Nitrospirales</taxon>
        <taxon>Nitrospiraceae</taxon>
        <taxon>Nitrospira</taxon>
    </lineage>
</organism>
<proteinExistence type="predicted"/>
<dbReference type="KEGG" id="nti:DNFV4_02314"/>
<dbReference type="AlphaFoldDB" id="A0AA86T7S4"/>
<evidence type="ECO:0000259" key="1">
    <source>
        <dbReference type="Pfam" id="PF12281"/>
    </source>
</evidence>
<feature type="domain" description="Nucleotidyltransferase-like" evidence="1">
    <location>
        <begin position="110"/>
        <end position="314"/>
    </location>
</feature>
<evidence type="ECO:0000313" key="2">
    <source>
        <dbReference type="EMBL" id="CAI4031893.1"/>
    </source>
</evidence>
<dbReference type="InterPro" id="IPR058575">
    <property type="entry name" value="NTP_transf_8_dom"/>
</dbReference>